<keyword evidence="2" id="KW-1185">Reference proteome</keyword>
<organism evidence="1 2">
    <name type="scientific">Auriscalpium vulgare</name>
    <dbReference type="NCBI Taxonomy" id="40419"/>
    <lineage>
        <taxon>Eukaryota</taxon>
        <taxon>Fungi</taxon>
        <taxon>Dikarya</taxon>
        <taxon>Basidiomycota</taxon>
        <taxon>Agaricomycotina</taxon>
        <taxon>Agaricomycetes</taxon>
        <taxon>Russulales</taxon>
        <taxon>Auriscalpiaceae</taxon>
        <taxon>Auriscalpium</taxon>
    </lineage>
</organism>
<comment type="caution">
    <text evidence="1">The sequence shown here is derived from an EMBL/GenBank/DDBJ whole genome shotgun (WGS) entry which is preliminary data.</text>
</comment>
<reference evidence="1" key="2">
    <citation type="journal article" date="2022" name="New Phytol.">
        <title>Evolutionary transition to the ectomycorrhizal habit in the genomes of a hyperdiverse lineage of mushroom-forming fungi.</title>
        <authorList>
            <person name="Looney B."/>
            <person name="Miyauchi S."/>
            <person name="Morin E."/>
            <person name="Drula E."/>
            <person name="Courty P.E."/>
            <person name="Kohler A."/>
            <person name="Kuo A."/>
            <person name="LaButti K."/>
            <person name="Pangilinan J."/>
            <person name="Lipzen A."/>
            <person name="Riley R."/>
            <person name="Andreopoulos W."/>
            <person name="He G."/>
            <person name="Johnson J."/>
            <person name="Nolan M."/>
            <person name="Tritt A."/>
            <person name="Barry K.W."/>
            <person name="Grigoriev I.V."/>
            <person name="Nagy L.G."/>
            <person name="Hibbett D."/>
            <person name="Henrissat B."/>
            <person name="Matheny P.B."/>
            <person name="Labbe J."/>
            <person name="Martin F.M."/>
        </authorList>
    </citation>
    <scope>NUCLEOTIDE SEQUENCE</scope>
    <source>
        <strain evidence="1">FP105234-sp</strain>
    </source>
</reference>
<sequence length="732" mass="77228">MPDAYQVADRPQIAMGNAPSVQQRVYGQGQPHMALRASAKANQPAELLEHTKQRDLKFKTAVDTKLLDRLKDEIEPEAAREVIKACASASALPHKTDEVAPATPNTVAALAAIPPAALPKTYADATNLAAQFPTLASDILKSPLASGPPEGFRSASCGHTRDIPNWALAPPDEQRAAPPRSNRSKRPGIPARRPGAPTTDENAPPQRDAPPHLREMTSRGEGQTETISGRGRNRRRRPVKAEVKPAETKPSRGRDPARADTPQVDGNGGRSKSKSRRRARSKARSKGPASASSSAANLGDLVGPPPVPSAQAVEAIDEDIEMMEQQLSVSVREVEQALKLELPTEGDIDAPEDVGPVRSGTMLASYACYSQGPRRFFSKEQGLTAPQPTSSESTPRLETKEYFERRTRERSSDAARQPKPRQDPGRPPLAKDAAVSQPKMEALESMLKTHTAEAMQSRLPEGKSKQLEHRANGDAETPNSSTSTQTQVGTGRASDPSTDAFSFDPNGSPFTPTATSSPRVDAFGLNSVPTPPAGSQALRTAGAGALVTSTNEGEKRALGPGREAPHAHRVVSLSIPASRGRDARELAFAYAQAQAQRAAQEAGAMQADEESSGGAGGLSGGVALGCNPATRGRARAQSRRASGAYARPVEHVVYSPSGGLAAPQNGRRKERRKGIQGQGDAIGGSGPAGGAQGQQGGWNGGWGAREELRDVGWDWANADINATVGLGLDVWG</sequence>
<reference evidence="1" key="1">
    <citation type="submission" date="2021-02" db="EMBL/GenBank/DDBJ databases">
        <authorList>
            <consortium name="DOE Joint Genome Institute"/>
            <person name="Ahrendt S."/>
            <person name="Looney B.P."/>
            <person name="Miyauchi S."/>
            <person name="Morin E."/>
            <person name="Drula E."/>
            <person name="Courty P.E."/>
            <person name="Chicoki N."/>
            <person name="Fauchery L."/>
            <person name="Kohler A."/>
            <person name="Kuo A."/>
            <person name="Labutti K."/>
            <person name="Pangilinan J."/>
            <person name="Lipzen A."/>
            <person name="Riley R."/>
            <person name="Andreopoulos W."/>
            <person name="He G."/>
            <person name="Johnson J."/>
            <person name="Barry K.W."/>
            <person name="Grigoriev I.V."/>
            <person name="Nagy L."/>
            <person name="Hibbett D."/>
            <person name="Henrissat B."/>
            <person name="Matheny P.B."/>
            <person name="Labbe J."/>
            <person name="Martin F."/>
        </authorList>
    </citation>
    <scope>NUCLEOTIDE SEQUENCE</scope>
    <source>
        <strain evidence="1">FP105234-sp</strain>
    </source>
</reference>
<proteinExistence type="predicted"/>
<accession>A0ACB8SAW6</accession>
<protein>
    <submittedName>
        <fullName evidence="1">Uncharacterized protein</fullName>
    </submittedName>
</protein>
<name>A0ACB8SAW6_9AGAM</name>
<dbReference type="EMBL" id="MU275839">
    <property type="protein sequence ID" value="KAI0053739.1"/>
    <property type="molecule type" value="Genomic_DNA"/>
</dbReference>
<gene>
    <name evidence="1" type="ORF">FA95DRAFT_481655</name>
</gene>
<evidence type="ECO:0000313" key="1">
    <source>
        <dbReference type="EMBL" id="KAI0053739.1"/>
    </source>
</evidence>
<evidence type="ECO:0000313" key="2">
    <source>
        <dbReference type="Proteomes" id="UP000814033"/>
    </source>
</evidence>
<dbReference type="Proteomes" id="UP000814033">
    <property type="component" value="Unassembled WGS sequence"/>
</dbReference>